<gene>
    <name evidence="1" type="ORF">PHLCEN_2v7470</name>
</gene>
<protein>
    <submittedName>
        <fullName evidence="1">Uncharacterized protein</fullName>
    </submittedName>
</protein>
<dbReference type="EMBL" id="MLYV02000751">
    <property type="protein sequence ID" value="PSR78274.1"/>
    <property type="molecule type" value="Genomic_DNA"/>
</dbReference>
<evidence type="ECO:0000313" key="1">
    <source>
        <dbReference type="EMBL" id="PSR78274.1"/>
    </source>
</evidence>
<proteinExistence type="predicted"/>
<comment type="caution">
    <text evidence="1">The sequence shown here is derived from an EMBL/GenBank/DDBJ whole genome shotgun (WGS) entry which is preliminary data.</text>
</comment>
<evidence type="ECO:0000313" key="2">
    <source>
        <dbReference type="Proteomes" id="UP000186601"/>
    </source>
</evidence>
<sequence>MRRSSPVISVLGLVWSGAQIPVAQLAKSMRTAEALGSSGIPANLKTPISKNGAIYTVIDNNPAVKLASSTTQ</sequence>
<keyword evidence="2" id="KW-1185">Reference proteome</keyword>
<name>A0A2R6NWG2_9APHY</name>
<accession>A0A2R6NWG2</accession>
<organism evidence="1 2">
    <name type="scientific">Hermanssonia centrifuga</name>
    <dbReference type="NCBI Taxonomy" id="98765"/>
    <lineage>
        <taxon>Eukaryota</taxon>
        <taxon>Fungi</taxon>
        <taxon>Dikarya</taxon>
        <taxon>Basidiomycota</taxon>
        <taxon>Agaricomycotina</taxon>
        <taxon>Agaricomycetes</taxon>
        <taxon>Polyporales</taxon>
        <taxon>Meruliaceae</taxon>
        <taxon>Hermanssonia</taxon>
    </lineage>
</organism>
<dbReference type="AlphaFoldDB" id="A0A2R6NWG2"/>
<reference evidence="1 2" key="1">
    <citation type="submission" date="2018-02" db="EMBL/GenBank/DDBJ databases">
        <title>Genome sequence of the basidiomycete white-rot fungus Phlebia centrifuga.</title>
        <authorList>
            <person name="Granchi Z."/>
            <person name="Peng M."/>
            <person name="de Vries R.P."/>
            <person name="Hilden K."/>
            <person name="Makela M.R."/>
            <person name="Grigoriev I."/>
            <person name="Riley R."/>
        </authorList>
    </citation>
    <scope>NUCLEOTIDE SEQUENCE [LARGE SCALE GENOMIC DNA]</scope>
    <source>
        <strain evidence="1 2">FBCC195</strain>
    </source>
</reference>
<dbReference type="Proteomes" id="UP000186601">
    <property type="component" value="Unassembled WGS sequence"/>
</dbReference>